<gene>
    <name evidence="2" type="ORF">EVAR_50125_1</name>
</gene>
<feature type="region of interest" description="Disordered" evidence="1">
    <location>
        <begin position="198"/>
        <end position="228"/>
    </location>
</feature>
<protein>
    <submittedName>
        <fullName evidence="2">Uncharacterized protein</fullName>
    </submittedName>
</protein>
<evidence type="ECO:0000313" key="2">
    <source>
        <dbReference type="EMBL" id="GBP78182.1"/>
    </source>
</evidence>
<feature type="compositionally biased region" description="Basic and acidic residues" evidence="1">
    <location>
        <begin position="144"/>
        <end position="154"/>
    </location>
</feature>
<organism evidence="2 3">
    <name type="scientific">Eumeta variegata</name>
    <name type="common">Bagworm moth</name>
    <name type="synonym">Eumeta japonica</name>
    <dbReference type="NCBI Taxonomy" id="151549"/>
    <lineage>
        <taxon>Eukaryota</taxon>
        <taxon>Metazoa</taxon>
        <taxon>Ecdysozoa</taxon>
        <taxon>Arthropoda</taxon>
        <taxon>Hexapoda</taxon>
        <taxon>Insecta</taxon>
        <taxon>Pterygota</taxon>
        <taxon>Neoptera</taxon>
        <taxon>Endopterygota</taxon>
        <taxon>Lepidoptera</taxon>
        <taxon>Glossata</taxon>
        <taxon>Ditrysia</taxon>
        <taxon>Tineoidea</taxon>
        <taxon>Psychidae</taxon>
        <taxon>Oiketicinae</taxon>
        <taxon>Eumeta</taxon>
    </lineage>
</organism>
<feature type="compositionally biased region" description="Basic residues" evidence="1">
    <location>
        <begin position="207"/>
        <end position="228"/>
    </location>
</feature>
<sequence length="248" mass="27971">MFCVRRRQVWESECDICDCGRDRAKNRYLQRLPRSFSESNGPNGGRLPSPRTLSGQVSPECYLGAGGGVPKDAEASRSILEAADAIASRIKIELRIRDGNMIGVERETFGIEGGAGVRIENRTAIGSMMESVFGQSAGRCGRRARDWRRSRAGERGTAFRRRAAPRSAAAPCFDAPSSRHVIGRRRRLLRYGRSDRFVVSTRTQARPPKRTGRRRGPGRGRRRRPQRGRLRVKFTTHIKFSLTRFLLE</sequence>
<proteinExistence type="predicted"/>
<feature type="region of interest" description="Disordered" evidence="1">
    <location>
        <begin position="32"/>
        <end position="55"/>
    </location>
</feature>
<reference evidence="2 3" key="1">
    <citation type="journal article" date="2019" name="Commun. Biol.">
        <title>The bagworm genome reveals a unique fibroin gene that provides high tensile strength.</title>
        <authorList>
            <person name="Kono N."/>
            <person name="Nakamura H."/>
            <person name="Ohtoshi R."/>
            <person name="Tomita M."/>
            <person name="Numata K."/>
            <person name="Arakawa K."/>
        </authorList>
    </citation>
    <scope>NUCLEOTIDE SEQUENCE [LARGE SCALE GENOMIC DNA]</scope>
</reference>
<name>A0A4C1YTG2_EUMVA</name>
<dbReference type="EMBL" id="BGZK01001360">
    <property type="protein sequence ID" value="GBP78182.1"/>
    <property type="molecule type" value="Genomic_DNA"/>
</dbReference>
<evidence type="ECO:0000313" key="3">
    <source>
        <dbReference type="Proteomes" id="UP000299102"/>
    </source>
</evidence>
<feature type="region of interest" description="Disordered" evidence="1">
    <location>
        <begin position="144"/>
        <end position="166"/>
    </location>
</feature>
<dbReference type="Proteomes" id="UP000299102">
    <property type="component" value="Unassembled WGS sequence"/>
</dbReference>
<evidence type="ECO:0000256" key="1">
    <source>
        <dbReference type="SAM" id="MobiDB-lite"/>
    </source>
</evidence>
<keyword evidence="3" id="KW-1185">Reference proteome</keyword>
<dbReference type="AlphaFoldDB" id="A0A4C1YTG2"/>
<comment type="caution">
    <text evidence="2">The sequence shown here is derived from an EMBL/GenBank/DDBJ whole genome shotgun (WGS) entry which is preliminary data.</text>
</comment>
<accession>A0A4C1YTG2</accession>